<evidence type="ECO:0000256" key="1">
    <source>
        <dbReference type="ARBA" id="ARBA00022553"/>
    </source>
</evidence>
<keyword evidence="11" id="KW-1185">Reference proteome</keyword>
<dbReference type="SMART" id="SM00862">
    <property type="entry name" value="Trans_reg_C"/>
    <property type="match status" value="1"/>
</dbReference>
<proteinExistence type="predicted"/>
<feature type="DNA-binding region" description="OmpR/PhoB-type" evidence="6">
    <location>
        <begin position="153"/>
        <end position="252"/>
    </location>
</feature>
<dbReference type="EMBL" id="CP001854">
    <property type="protein sequence ID" value="ADB52957.1"/>
    <property type="molecule type" value="Genomic_DNA"/>
</dbReference>
<evidence type="ECO:0000256" key="2">
    <source>
        <dbReference type="ARBA" id="ARBA00023015"/>
    </source>
</evidence>
<dbReference type="PANTHER" id="PTHR48111:SF4">
    <property type="entry name" value="DNA-BINDING DUAL TRANSCRIPTIONAL REGULATOR OMPR"/>
    <property type="match status" value="1"/>
</dbReference>
<accession>D3F8W2</accession>
<dbReference type="PROSITE" id="PS51755">
    <property type="entry name" value="OMPR_PHOB"/>
    <property type="match status" value="1"/>
</dbReference>
<dbReference type="GO" id="GO:0032993">
    <property type="term" value="C:protein-DNA complex"/>
    <property type="evidence" value="ECO:0007669"/>
    <property type="project" value="TreeGrafter"/>
</dbReference>
<dbReference type="RefSeq" id="WP_012936008.1">
    <property type="nucleotide sequence ID" value="NC_013739.1"/>
</dbReference>
<dbReference type="Pfam" id="PF00072">
    <property type="entry name" value="Response_reg"/>
    <property type="match status" value="1"/>
</dbReference>
<evidence type="ECO:0000256" key="6">
    <source>
        <dbReference type="PROSITE-ProRule" id="PRU01091"/>
    </source>
</evidence>
<dbReference type="GO" id="GO:0000156">
    <property type="term" value="F:phosphorelay response regulator activity"/>
    <property type="evidence" value="ECO:0007669"/>
    <property type="project" value="TreeGrafter"/>
</dbReference>
<dbReference type="SMART" id="SM00448">
    <property type="entry name" value="REC"/>
    <property type="match status" value="1"/>
</dbReference>
<feature type="region of interest" description="Disordered" evidence="7">
    <location>
        <begin position="1"/>
        <end position="22"/>
    </location>
</feature>
<evidence type="ECO:0000313" key="11">
    <source>
        <dbReference type="Proteomes" id="UP000008229"/>
    </source>
</evidence>
<evidence type="ECO:0000313" key="10">
    <source>
        <dbReference type="EMBL" id="ADB52957.1"/>
    </source>
</evidence>
<feature type="domain" description="OmpR/PhoB-type" evidence="9">
    <location>
        <begin position="153"/>
        <end position="252"/>
    </location>
</feature>
<reference evidence="11" key="2">
    <citation type="submission" date="2010-01" db="EMBL/GenBank/DDBJ databases">
        <title>The complete genome of Conexibacter woesei DSM 14684.</title>
        <authorList>
            <consortium name="US DOE Joint Genome Institute (JGI-PGF)"/>
            <person name="Lucas S."/>
            <person name="Copeland A."/>
            <person name="Lapidus A."/>
            <person name="Glavina del Rio T."/>
            <person name="Dalin E."/>
            <person name="Tice H."/>
            <person name="Bruce D."/>
            <person name="Goodwin L."/>
            <person name="Pitluck S."/>
            <person name="Kyrpides N."/>
            <person name="Mavromatis K."/>
            <person name="Ivanova N."/>
            <person name="Mikhailova N."/>
            <person name="Chertkov O."/>
            <person name="Brettin T."/>
            <person name="Detter J.C."/>
            <person name="Han C."/>
            <person name="Larimer F."/>
            <person name="Land M."/>
            <person name="Hauser L."/>
            <person name="Markowitz V."/>
            <person name="Cheng J.-F."/>
            <person name="Hugenholtz P."/>
            <person name="Woyke T."/>
            <person name="Wu D."/>
            <person name="Pukall R."/>
            <person name="Steenblock K."/>
            <person name="Schneider S."/>
            <person name="Klenk H.-P."/>
            <person name="Eisen J.A."/>
        </authorList>
    </citation>
    <scope>NUCLEOTIDE SEQUENCE [LARGE SCALE GENOMIC DNA]</scope>
    <source>
        <strain evidence="11">DSM 14684 / CIP 108061 / JCM 11494 / NBRC 100937 / ID131577</strain>
    </source>
</reference>
<keyword evidence="4" id="KW-0804">Transcription</keyword>
<dbReference type="KEGG" id="cwo:Cwoe_4544"/>
<dbReference type="InterPro" id="IPR011006">
    <property type="entry name" value="CheY-like_superfamily"/>
</dbReference>
<dbReference type="InterPro" id="IPR001867">
    <property type="entry name" value="OmpR/PhoB-type_DNA-bd"/>
</dbReference>
<dbReference type="CDD" id="cd00383">
    <property type="entry name" value="trans_reg_C"/>
    <property type="match status" value="1"/>
</dbReference>
<feature type="modified residue" description="4-aspartylphosphate" evidence="5">
    <location>
        <position position="76"/>
    </location>
</feature>
<reference evidence="10 11" key="1">
    <citation type="journal article" date="2010" name="Stand. Genomic Sci.">
        <title>Complete genome sequence of Conexibacter woesei type strain (ID131577).</title>
        <authorList>
            <person name="Pukall R."/>
            <person name="Lapidus A."/>
            <person name="Glavina Del Rio T."/>
            <person name="Copeland A."/>
            <person name="Tice H."/>
            <person name="Cheng J.-F."/>
            <person name="Lucas S."/>
            <person name="Chen F."/>
            <person name="Nolan M."/>
            <person name="Bruce D."/>
            <person name="Goodwin L."/>
            <person name="Pitluck S."/>
            <person name="Mavromatis K."/>
            <person name="Ivanova N."/>
            <person name="Ovchinnikova G."/>
            <person name="Pati A."/>
            <person name="Chen A."/>
            <person name="Palaniappan K."/>
            <person name="Land M."/>
            <person name="Hauser L."/>
            <person name="Chang Y.-J."/>
            <person name="Jeffries C.D."/>
            <person name="Chain P."/>
            <person name="Meincke L."/>
            <person name="Sims D."/>
            <person name="Brettin T."/>
            <person name="Detter J.C."/>
            <person name="Rohde M."/>
            <person name="Goeker M."/>
            <person name="Bristow J."/>
            <person name="Eisen J.A."/>
            <person name="Markowitz V."/>
            <person name="Kyrpides N.C."/>
            <person name="Klenk H.-P."/>
            <person name="Hugenholtz P."/>
        </authorList>
    </citation>
    <scope>NUCLEOTIDE SEQUENCE [LARGE SCALE GENOMIC DNA]</scope>
    <source>
        <strain evidence="11">DSM 14684 / CIP 108061 / JCM 11494 / NBRC 100937 / ID131577</strain>
    </source>
</reference>
<dbReference type="InterPro" id="IPR001789">
    <property type="entry name" value="Sig_transdc_resp-reg_receiver"/>
</dbReference>
<protein>
    <submittedName>
        <fullName evidence="10">Two component transcriptional regulator, winged helix family</fullName>
    </submittedName>
</protein>
<gene>
    <name evidence="10" type="ordered locus">Cwoe_4544</name>
</gene>
<evidence type="ECO:0000256" key="7">
    <source>
        <dbReference type="SAM" id="MobiDB-lite"/>
    </source>
</evidence>
<dbReference type="Pfam" id="PF00486">
    <property type="entry name" value="Trans_reg_C"/>
    <property type="match status" value="1"/>
</dbReference>
<evidence type="ECO:0000259" key="8">
    <source>
        <dbReference type="PROSITE" id="PS50110"/>
    </source>
</evidence>
<dbReference type="Proteomes" id="UP000008229">
    <property type="component" value="Chromosome"/>
</dbReference>
<dbReference type="GO" id="GO:0000976">
    <property type="term" value="F:transcription cis-regulatory region binding"/>
    <property type="evidence" value="ECO:0007669"/>
    <property type="project" value="TreeGrafter"/>
</dbReference>
<dbReference type="Gene3D" id="1.10.10.10">
    <property type="entry name" value="Winged helix-like DNA-binding domain superfamily/Winged helix DNA-binding domain"/>
    <property type="match status" value="1"/>
</dbReference>
<dbReference type="GO" id="GO:0006355">
    <property type="term" value="P:regulation of DNA-templated transcription"/>
    <property type="evidence" value="ECO:0007669"/>
    <property type="project" value="InterPro"/>
</dbReference>
<dbReference type="InterPro" id="IPR039420">
    <property type="entry name" value="WalR-like"/>
</dbReference>
<dbReference type="HOGENOM" id="CLU_000445_30_4_11"/>
<dbReference type="eggNOG" id="COG0745">
    <property type="taxonomic scope" value="Bacteria"/>
</dbReference>
<dbReference type="InterPro" id="IPR016032">
    <property type="entry name" value="Sig_transdc_resp-reg_C-effctor"/>
</dbReference>
<sequence length="284" mass="31264">MNTAYTAGATPPQHDESHAPGSRTAPLRLAIIDGDSGFLQVVEKRVRARGWQQRILTGAVPVDELVSMRLGALVVDLAVLGAPGWAYLEQVCAALPALPVIVCTGPSTVAQRVRALRVGADDWLGKPCHPEELVARIEAIVRRGRLASPPVERPVVEAGEIAIRPDQFQAFVGSRSLDLTRREFELIRLLAGNAGQVLEREAIYQRVWGYAMAHGDRSVDVFVRKLRQKLERASPQWRYIHTHFGVGYRFAPEAVDSPQSTDSADERGLVSDDALAELRERVLQ</sequence>
<dbReference type="SUPFAM" id="SSF52172">
    <property type="entry name" value="CheY-like"/>
    <property type="match status" value="1"/>
</dbReference>
<dbReference type="AlphaFoldDB" id="D3F8W2"/>
<evidence type="ECO:0000259" key="9">
    <source>
        <dbReference type="PROSITE" id="PS51755"/>
    </source>
</evidence>
<dbReference type="Gene3D" id="3.40.50.2300">
    <property type="match status" value="1"/>
</dbReference>
<keyword evidence="3 6" id="KW-0238">DNA-binding</keyword>
<dbReference type="SUPFAM" id="SSF46894">
    <property type="entry name" value="C-terminal effector domain of the bipartite response regulators"/>
    <property type="match status" value="1"/>
</dbReference>
<evidence type="ECO:0000256" key="4">
    <source>
        <dbReference type="ARBA" id="ARBA00023163"/>
    </source>
</evidence>
<keyword evidence="1 5" id="KW-0597">Phosphoprotein</keyword>
<evidence type="ECO:0000256" key="3">
    <source>
        <dbReference type="ARBA" id="ARBA00023125"/>
    </source>
</evidence>
<organism evidence="10 11">
    <name type="scientific">Conexibacter woesei (strain DSM 14684 / CCUG 47730 / CIP 108061 / JCM 11494 / NBRC 100937 / ID131577)</name>
    <dbReference type="NCBI Taxonomy" id="469383"/>
    <lineage>
        <taxon>Bacteria</taxon>
        <taxon>Bacillati</taxon>
        <taxon>Actinomycetota</taxon>
        <taxon>Thermoleophilia</taxon>
        <taxon>Solirubrobacterales</taxon>
        <taxon>Conexibacteraceae</taxon>
        <taxon>Conexibacter</taxon>
    </lineage>
</organism>
<keyword evidence="2" id="KW-0805">Transcription regulation</keyword>
<feature type="domain" description="Response regulatory" evidence="8">
    <location>
        <begin position="28"/>
        <end position="141"/>
    </location>
</feature>
<dbReference type="PROSITE" id="PS50110">
    <property type="entry name" value="RESPONSE_REGULATORY"/>
    <property type="match status" value="1"/>
</dbReference>
<dbReference type="PANTHER" id="PTHR48111">
    <property type="entry name" value="REGULATOR OF RPOS"/>
    <property type="match status" value="1"/>
</dbReference>
<dbReference type="InterPro" id="IPR036388">
    <property type="entry name" value="WH-like_DNA-bd_sf"/>
</dbReference>
<name>D3F8W2_CONWI</name>
<evidence type="ECO:0000256" key="5">
    <source>
        <dbReference type="PROSITE-ProRule" id="PRU00169"/>
    </source>
</evidence>
<dbReference type="GO" id="GO:0005829">
    <property type="term" value="C:cytosol"/>
    <property type="evidence" value="ECO:0007669"/>
    <property type="project" value="TreeGrafter"/>
</dbReference>
<dbReference type="STRING" id="469383.Cwoe_4544"/>